<accession>A0ABU8ERT3</accession>
<dbReference type="EMBL" id="JBAWKS010000001">
    <property type="protein sequence ID" value="MEI4549684.1"/>
    <property type="molecule type" value="Genomic_DNA"/>
</dbReference>
<dbReference type="NCBIfam" id="TIGR00254">
    <property type="entry name" value="GGDEF"/>
    <property type="match status" value="1"/>
</dbReference>
<dbReference type="Pfam" id="PF13185">
    <property type="entry name" value="GAF_2"/>
    <property type="match status" value="2"/>
</dbReference>
<comment type="caution">
    <text evidence="3">The sequence shown here is derived from an EMBL/GenBank/DDBJ whole genome shotgun (WGS) entry which is preliminary data.</text>
</comment>
<dbReference type="Proteomes" id="UP001382455">
    <property type="component" value="Unassembled WGS sequence"/>
</dbReference>
<dbReference type="CDD" id="cd01948">
    <property type="entry name" value="EAL"/>
    <property type="match status" value="1"/>
</dbReference>
<evidence type="ECO:0000313" key="4">
    <source>
        <dbReference type="Proteomes" id="UP001382455"/>
    </source>
</evidence>
<dbReference type="InterPro" id="IPR035919">
    <property type="entry name" value="EAL_sf"/>
</dbReference>
<dbReference type="InterPro" id="IPR029787">
    <property type="entry name" value="Nucleotide_cyclase"/>
</dbReference>
<feature type="domain" description="GGDEF" evidence="2">
    <location>
        <begin position="393"/>
        <end position="526"/>
    </location>
</feature>
<name>A0ABU8ERT3_9GAMM</name>
<dbReference type="Gene3D" id="3.30.70.270">
    <property type="match status" value="1"/>
</dbReference>
<dbReference type="CDD" id="cd01949">
    <property type="entry name" value="GGDEF"/>
    <property type="match status" value="1"/>
</dbReference>
<dbReference type="SUPFAM" id="SSF141868">
    <property type="entry name" value="EAL domain-like"/>
    <property type="match status" value="1"/>
</dbReference>
<keyword evidence="4" id="KW-1185">Reference proteome</keyword>
<dbReference type="SUPFAM" id="SSF55781">
    <property type="entry name" value="GAF domain-like"/>
    <property type="match status" value="2"/>
</dbReference>
<dbReference type="Pfam" id="PF00563">
    <property type="entry name" value="EAL"/>
    <property type="match status" value="1"/>
</dbReference>
<dbReference type="Pfam" id="PF00990">
    <property type="entry name" value="GGDEF"/>
    <property type="match status" value="1"/>
</dbReference>
<evidence type="ECO:0000259" key="1">
    <source>
        <dbReference type="PROSITE" id="PS50883"/>
    </source>
</evidence>
<dbReference type="PANTHER" id="PTHR33121:SF70">
    <property type="entry name" value="SIGNALING PROTEIN YKOW"/>
    <property type="match status" value="1"/>
</dbReference>
<sequence>MQYSSGDNVDAITTRANQLSIINEFASSLIRIVDLDELYDYVTHQVVKRLGFDECSIFIADLEKQILNQVSSIHKHNDIENEQLAISISEGICGHVFETGCAEIISDVSQDKRYLDISGNVLSEICVPLVYDGQVLGVIDCEHPEKDYYTADHLSILTTVASMLSAKIDQCKTVANLTDTINQLNYAQLLEKGMLQIANLSSDSQTMDSFYTGLHDIVKTLLPAENLFIGYYNKQTRGLEIPYIIEHGVERITLKRFSNAQIQKTASVYAINKQQAVLINGDEYQRHIDNGDFDLIGAQPNSWLGVPFELNDELSGIIVVQSYNHSVSYTEHDKDLLTYISQQIRLVINRVFAEQALQHKVMHDELTGIANRALLIDHLTLAINALGRSNNPKIHALLYLDFDRFKMINDTLGHQVGDKFLVKICNIIGQCIRETDTFARLGGDEFAILLCDIFGAEDVTPVIERIKLALKDPILIDDHLLQASTSIGVAFANKDTDEAYKILQRADAAMYQAKSLGRGKVQFFNDTMRQKLKGAALLESDIQSGMNKHEFALFYQPIFTIQTGEIIGFEALVRWHHPERGFISPADFIPLAEETGQILALDLHILELAAKQLRLWHGTLPKDFKVTVNVSSKHFSTLEFADFIQRLYFEYKLPLGSLCIEITESGLIENLSLATEIIEKLKTCGVKLCLDDFGTGYSALGYLHQLPIHILKIDKSFIDNLNCGENHPLVDAILTLASALEFDVVAEGIETQTQLDVLKQTKCQYGQGFLVAKPMPAKQAFTFLTTGKLS</sequence>
<dbReference type="InterPro" id="IPR000160">
    <property type="entry name" value="GGDEF_dom"/>
</dbReference>
<organism evidence="3 4">
    <name type="scientific">Pseudoalteromonas spongiae</name>
    <dbReference type="NCBI Taxonomy" id="298657"/>
    <lineage>
        <taxon>Bacteria</taxon>
        <taxon>Pseudomonadati</taxon>
        <taxon>Pseudomonadota</taxon>
        <taxon>Gammaproteobacteria</taxon>
        <taxon>Alteromonadales</taxon>
        <taxon>Pseudoalteromonadaceae</taxon>
        <taxon>Pseudoalteromonas</taxon>
    </lineage>
</organism>
<dbReference type="Gene3D" id="3.20.20.450">
    <property type="entry name" value="EAL domain"/>
    <property type="match status" value="1"/>
</dbReference>
<feature type="domain" description="EAL" evidence="1">
    <location>
        <begin position="535"/>
        <end position="788"/>
    </location>
</feature>
<dbReference type="InterPro" id="IPR001633">
    <property type="entry name" value="EAL_dom"/>
</dbReference>
<dbReference type="PROSITE" id="PS50883">
    <property type="entry name" value="EAL"/>
    <property type="match status" value="1"/>
</dbReference>
<dbReference type="InterPro" id="IPR050706">
    <property type="entry name" value="Cyclic-di-GMP_PDE-like"/>
</dbReference>
<dbReference type="RefSeq" id="WP_336435146.1">
    <property type="nucleotide sequence ID" value="NZ_JBAWKS010000001.1"/>
</dbReference>
<dbReference type="SMART" id="SM00052">
    <property type="entry name" value="EAL"/>
    <property type="match status" value="1"/>
</dbReference>
<protein>
    <submittedName>
        <fullName evidence="3">GGDEF domain-containing protein</fullName>
    </submittedName>
</protein>
<gene>
    <name evidence="3" type="ORF">WAE96_08235</name>
</gene>
<dbReference type="PANTHER" id="PTHR33121">
    <property type="entry name" value="CYCLIC DI-GMP PHOSPHODIESTERASE PDEF"/>
    <property type="match status" value="1"/>
</dbReference>
<evidence type="ECO:0000259" key="2">
    <source>
        <dbReference type="PROSITE" id="PS50887"/>
    </source>
</evidence>
<dbReference type="InterPro" id="IPR029016">
    <property type="entry name" value="GAF-like_dom_sf"/>
</dbReference>
<dbReference type="InterPro" id="IPR043128">
    <property type="entry name" value="Rev_trsase/Diguanyl_cyclase"/>
</dbReference>
<evidence type="ECO:0000313" key="3">
    <source>
        <dbReference type="EMBL" id="MEI4549684.1"/>
    </source>
</evidence>
<dbReference type="Gene3D" id="3.30.450.40">
    <property type="match status" value="2"/>
</dbReference>
<dbReference type="SUPFAM" id="SSF55073">
    <property type="entry name" value="Nucleotide cyclase"/>
    <property type="match status" value="1"/>
</dbReference>
<dbReference type="InterPro" id="IPR003018">
    <property type="entry name" value="GAF"/>
</dbReference>
<dbReference type="SMART" id="SM00065">
    <property type="entry name" value="GAF"/>
    <property type="match status" value="2"/>
</dbReference>
<reference evidence="3 4" key="1">
    <citation type="submission" date="2023-12" db="EMBL/GenBank/DDBJ databases">
        <title>Friends and Foes: Symbiotic and Algicidal bacterial influence on Karenia brevis blooms.</title>
        <authorList>
            <person name="Fei C."/>
            <person name="Mohamed A.R."/>
            <person name="Booker A."/>
            <person name="Arshad M."/>
            <person name="Klass S."/>
            <person name="Ahn S."/>
            <person name="Gilbert P.M."/>
            <person name="Heil C.A."/>
            <person name="Martinez J.M."/>
            <person name="Amin S.A."/>
        </authorList>
    </citation>
    <scope>NUCLEOTIDE SEQUENCE [LARGE SCALE GENOMIC DNA]</scope>
    <source>
        <strain evidence="3 4">CE15</strain>
    </source>
</reference>
<dbReference type="SMART" id="SM00267">
    <property type="entry name" value="GGDEF"/>
    <property type="match status" value="1"/>
</dbReference>
<dbReference type="PROSITE" id="PS50887">
    <property type="entry name" value="GGDEF"/>
    <property type="match status" value="1"/>
</dbReference>
<proteinExistence type="predicted"/>